<proteinExistence type="predicted"/>
<feature type="transmembrane region" description="Helical" evidence="2">
    <location>
        <begin position="887"/>
        <end position="909"/>
    </location>
</feature>
<evidence type="ECO:0000313" key="4">
    <source>
        <dbReference type="Proteomes" id="UP001153714"/>
    </source>
</evidence>
<dbReference type="OrthoDB" id="7491279at2759"/>
<feature type="compositionally biased region" description="Polar residues" evidence="1">
    <location>
        <begin position="281"/>
        <end position="292"/>
    </location>
</feature>
<feature type="region of interest" description="Disordered" evidence="1">
    <location>
        <begin position="277"/>
        <end position="299"/>
    </location>
</feature>
<dbReference type="EMBL" id="OU893351">
    <property type="protein sequence ID" value="CAG9789976.1"/>
    <property type="molecule type" value="Genomic_DNA"/>
</dbReference>
<keyword evidence="2" id="KW-0812">Transmembrane</keyword>
<protein>
    <submittedName>
        <fullName evidence="3">Uncharacterized protein</fullName>
    </submittedName>
</protein>
<organism evidence="3 4">
    <name type="scientific">Diatraea saccharalis</name>
    <name type="common">sugarcane borer</name>
    <dbReference type="NCBI Taxonomy" id="40085"/>
    <lineage>
        <taxon>Eukaryota</taxon>
        <taxon>Metazoa</taxon>
        <taxon>Ecdysozoa</taxon>
        <taxon>Arthropoda</taxon>
        <taxon>Hexapoda</taxon>
        <taxon>Insecta</taxon>
        <taxon>Pterygota</taxon>
        <taxon>Neoptera</taxon>
        <taxon>Endopterygota</taxon>
        <taxon>Lepidoptera</taxon>
        <taxon>Glossata</taxon>
        <taxon>Ditrysia</taxon>
        <taxon>Pyraloidea</taxon>
        <taxon>Crambidae</taxon>
        <taxon>Crambinae</taxon>
        <taxon>Diatraea</taxon>
    </lineage>
</organism>
<evidence type="ECO:0000256" key="2">
    <source>
        <dbReference type="SAM" id="Phobius"/>
    </source>
</evidence>
<dbReference type="AlphaFoldDB" id="A0A9N9WD70"/>
<evidence type="ECO:0000313" key="3">
    <source>
        <dbReference type="EMBL" id="CAG9789976.1"/>
    </source>
</evidence>
<reference evidence="3" key="1">
    <citation type="submission" date="2021-12" db="EMBL/GenBank/DDBJ databases">
        <authorList>
            <person name="King R."/>
        </authorList>
    </citation>
    <scope>NUCLEOTIDE SEQUENCE</scope>
</reference>
<sequence>MGKYIARHSENTQVLYKKSNITCNTFSKTCSEGSQFTKSSISKIKKNVSKSNIYYTDGKTIKRDLCIETGNCILRRYFKRKRAKLSGYDESSVKSKRTIQLETDDFSEEFKPDTVASGDNEHRCETVKHNQRGDITSLMLENLKSLLNDWICKHVFEYDETKQKLIQIFDSIMHSIENKISEAPSSCSTYVLERNGERCKVRNRKIETNSLICQYCKQKQTSLIVGKNSSILYKKYSHFTVPVPCKRLRIISTLSIPRNMHKNKKTKKHEIKSNEVRKSNGDNSIGANNNCKPNPDKVHRKKHNKMRGIIIFPDVNIPLYESTTDCTSSSVNNIVEKLVDIETDDVYVEPNQSLLKSIYENNPANTEKITECENKNDIFTMKRINFTHTMSSTSNKKIHESHKEIKDTVCESRKFQKRNKISADSKFTRDNCHSKRIRKYGTTRTKTPIKCKKLYYKPRDKGKCKNEQLKFDNIKYRKFTYLYRKTNRNIYTKDFFNHIRNILRYFSAYKGKRNIKLEVHVDVYPSIEVERQISNIIKKPSNNFELNISPTSIFNTEPILLSDLLESGLRTNVPRAESIPEIVPLLDGATSQVKYVFRSNNSTSICKSEDVKIKSVNECGTVMSGLEVCKELSELKGILRDLSTTTEKIVVEHLRRKITKNNTRHTSVATEAPINEKKVIPKQKSESKGIQLSNIPRSSQLTSGLKLFKEPKKIEETSNKLKKPSSSYHVIESESIIRVTDMTSALAKSKLHVNKSRSPHKSNSSLNTTKRIKDKNRRTLAFFYNERKKNKRYHDHTQSSKKIIKCSSPQNLSFRASPMYKQRLGESIVLPVQLKNCKTNSDHDFVPEIPPTSDHDYICGLPSCSSVCIEIDNKPTLTVKSKDNLTFFEGCIYCVLLWIPLIILIYFFYDYVLKDLLKPSKNSKTPEGSSSENEKPPNISQFLLKLSDFGF</sequence>
<dbReference type="Proteomes" id="UP001153714">
    <property type="component" value="Chromosome 20"/>
</dbReference>
<feature type="region of interest" description="Disordered" evidence="1">
    <location>
        <begin position="752"/>
        <end position="771"/>
    </location>
</feature>
<name>A0A9N9WD70_9NEOP</name>
<reference evidence="3" key="2">
    <citation type="submission" date="2022-10" db="EMBL/GenBank/DDBJ databases">
        <authorList>
            <consortium name="ENA_rothamsted_submissions"/>
            <consortium name="culmorum"/>
            <person name="King R."/>
        </authorList>
    </citation>
    <scope>NUCLEOTIDE SEQUENCE</scope>
</reference>
<keyword evidence="2" id="KW-0472">Membrane</keyword>
<keyword evidence="4" id="KW-1185">Reference proteome</keyword>
<evidence type="ECO:0000256" key="1">
    <source>
        <dbReference type="SAM" id="MobiDB-lite"/>
    </source>
</evidence>
<keyword evidence="2" id="KW-1133">Transmembrane helix</keyword>
<accession>A0A9N9WD70</accession>
<gene>
    <name evidence="3" type="ORF">DIATSA_LOCUS7668</name>
</gene>